<evidence type="ECO:0000313" key="2">
    <source>
        <dbReference type="Proteomes" id="UP001057877"/>
    </source>
</evidence>
<proteinExistence type="predicted"/>
<dbReference type="RefSeq" id="WP_258387292.1">
    <property type="nucleotide sequence ID" value="NZ_CP091430.1"/>
</dbReference>
<sequence length="123" mass="14844">MQWRPNIPTPEEIIAIRDYVILPYMLDMVEVDRQKLESDSVSLRLLFEAANGKLADQIHKELVEVRKFLKERQIKVIEEGLFESEMRYKFWVRGYEDHFTLMREVARSELSTRFGKYIANFWK</sequence>
<dbReference type="Proteomes" id="UP001057877">
    <property type="component" value="Chromosome"/>
</dbReference>
<keyword evidence="2" id="KW-1185">Reference proteome</keyword>
<organism evidence="1 2">
    <name type="scientific">Paenibacillus spongiae</name>
    <dbReference type="NCBI Taxonomy" id="2909671"/>
    <lineage>
        <taxon>Bacteria</taxon>
        <taxon>Bacillati</taxon>
        <taxon>Bacillota</taxon>
        <taxon>Bacilli</taxon>
        <taxon>Bacillales</taxon>
        <taxon>Paenibacillaceae</taxon>
        <taxon>Paenibacillus</taxon>
    </lineage>
</organism>
<dbReference type="Pfam" id="PF26325">
    <property type="entry name" value="YhjD"/>
    <property type="match status" value="1"/>
</dbReference>
<reference evidence="1" key="1">
    <citation type="submission" date="2022-01" db="EMBL/GenBank/DDBJ databases">
        <title>Paenibacillus spongiae sp. nov., isolated from marine sponge.</title>
        <authorList>
            <person name="Li Z."/>
            <person name="Zhang M."/>
        </authorList>
    </citation>
    <scope>NUCLEOTIDE SEQUENCE</scope>
    <source>
        <strain evidence="1">PHS-Z3</strain>
    </source>
</reference>
<accession>A0ABY5SG37</accession>
<name>A0ABY5SG37_9BACL</name>
<evidence type="ECO:0000313" key="1">
    <source>
        <dbReference type="EMBL" id="UVI31228.1"/>
    </source>
</evidence>
<protein>
    <submittedName>
        <fullName evidence="1">Uncharacterized protein</fullName>
    </submittedName>
</protein>
<dbReference type="InterPro" id="IPR058600">
    <property type="entry name" value="YhjD-like"/>
</dbReference>
<dbReference type="EMBL" id="CP091430">
    <property type="protein sequence ID" value="UVI31228.1"/>
    <property type="molecule type" value="Genomic_DNA"/>
</dbReference>
<gene>
    <name evidence="1" type="ORF">L1F29_05125</name>
</gene>